<evidence type="ECO:0000256" key="6">
    <source>
        <dbReference type="ARBA" id="ARBA00047473"/>
    </source>
</evidence>
<keyword evidence="5 9" id="KW-0520">NAD</keyword>
<evidence type="ECO:0000259" key="10">
    <source>
        <dbReference type="SMART" id="SM00984"/>
    </source>
</evidence>
<feature type="binding site" evidence="9">
    <location>
        <position position="90"/>
    </location>
    <ligand>
        <name>NAD(+)</name>
        <dbReference type="ChEBI" id="CHEBI:57540"/>
    </ligand>
</feature>
<dbReference type="EC" id="1.1.1.22" evidence="3"/>
<dbReference type="AlphaFoldDB" id="A0A8S2R8R4"/>
<dbReference type="Proteomes" id="UP000676336">
    <property type="component" value="Unassembled WGS sequence"/>
</dbReference>
<organism evidence="11 12">
    <name type="scientific">Rotaria magnacalcarata</name>
    <dbReference type="NCBI Taxonomy" id="392030"/>
    <lineage>
        <taxon>Eukaryota</taxon>
        <taxon>Metazoa</taxon>
        <taxon>Spiralia</taxon>
        <taxon>Gnathifera</taxon>
        <taxon>Rotifera</taxon>
        <taxon>Eurotatoria</taxon>
        <taxon>Bdelloidea</taxon>
        <taxon>Philodinida</taxon>
        <taxon>Philodinidae</taxon>
        <taxon>Rotaria</taxon>
    </lineage>
</organism>
<name>A0A8S2R8R4_9BILA</name>
<sequence length="304" mass="34592">LAIKKLSWIYEHWVPKEKILTTNTWSSELSKLVANAFLAQRISSINTISAVCEATGASVKEVAKAVGLDSRIGNKFLNASIGFGGSCFQKDIYNLIYLAESLKLEPVAQYWLQVIKVNDWQRERFAHMIVQNMFGSVSGKKIAIFGFAFKEDTADTRLIIKLKSSFYFYFLVWFSESSSIYVCRYLIDEGATLHIYDPKVTSERIFLDLSEQTGANETDLLNHVHIANEPYAAAKDSHAIVVCTEWDEFIKLDYELIYSTMQKPSYIFDGRLILDHDQLMSIGFNVFCIGKKPPKNQFLTQSPL</sequence>
<comment type="similarity">
    <text evidence="2">Belongs to the UDP-glucose/GDP-mannose dehydrogenase family.</text>
</comment>
<dbReference type="Gene3D" id="1.20.5.100">
    <property type="entry name" value="Cytochrome c1, transmembrane anchor, C-terminal"/>
    <property type="match status" value="1"/>
</dbReference>
<evidence type="ECO:0000256" key="7">
    <source>
        <dbReference type="PIRSR" id="PIRSR500134-1"/>
    </source>
</evidence>
<dbReference type="SMART" id="SM00984">
    <property type="entry name" value="UDPG_MGDP_dh_C"/>
    <property type="match status" value="1"/>
</dbReference>
<dbReference type="InterPro" id="IPR028357">
    <property type="entry name" value="UDPglc_DH_bac"/>
</dbReference>
<comment type="catalytic activity">
    <reaction evidence="6">
        <text>UDP-alpha-D-glucose + 2 NAD(+) + H2O = UDP-alpha-D-glucuronate + 2 NADH + 3 H(+)</text>
        <dbReference type="Rhea" id="RHEA:23596"/>
        <dbReference type="ChEBI" id="CHEBI:15377"/>
        <dbReference type="ChEBI" id="CHEBI:15378"/>
        <dbReference type="ChEBI" id="CHEBI:57540"/>
        <dbReference type="ChEBI" id="CHEBI:57945"/>
        <dbReference type="ChEBI" id="CHEBI:58052"/>
        <dbReference type="ChEBI" id="CHEBI:58885"/>
        <dbReference type="EC" id="1.1.1.22"/>
    </reaction>
</comment>
<dbReference type="InterPro" id="IPR017476">
    <property type="entry name" value="UDP-Glc/GDP-Man"/>
</dbReference>
<dbReference type="InterPro" id="IPR014027">
    <property type="entry name" value="UDP-Glc/GDP-Man_DH_C"/>
</dbReference>
<dbReference type="InterPro" id="IPR036220">
    <property type="entry name" value="UDP-Glc/GDP-Man_DH_C_sf"/>
</dbReference>
<accession>A0A8S2R8R4</accession>
<feature type="active site" description="Nucleophile" evidence="7">
    <location>
        <position position="87"/>
    </location>
</feature>
<feature type="domain" description="UDP-glucose/GDP-mannose dehydrogenase C-terminal" evidence="10">
    <location>
        <begin position="143"/>
        <end position="276"/>
    </location>
</feature>
<dbReference type="PIRSF" id="PIRSF000124">
    <property type="entry name" value="UDPglc_GDPman_dh"/>
    <property type="match status" value="1"/>
</dbReference>
<dbReference type="FunFam" id="1.20.5.100:FF:000001">
    <property type="entry name" value="UDP-glucose 6-dehydrogenase"/>
    <property type="match status" value="1"/>
</dbReference>
<gene>
    <name evidence="11" type="ORF">SMN809_LOCUS19627</name>
</gene>
<evidence type="ECO:0000256" key="2">
    <source>
        <dbReference type="ARBA" id="ARBA00006601"/>
    </source>
</evidence>
<dbReference type="EMBL" id="CAJOBI010009879">
    <property type="protein sequence ID" value="CAF4148278.1"/>
    <property type="molecule type" value="Genomic_DNA"/>
</dbReference>
<proteinExistence type="inferred from homology"/>
<dbReference type="GO" id="GO:0000271">
    <property type="term" value="P:polysaccharide biosynthetic process"/>
    <property type="evidence" value="ECO:0007669"/>
    <property type="project" value="InterPro"/>
</dbReference>
<keyword evidence="4" id="KW-0560">Oxidoreductase</keyword>
<evidence type="ECO:0000313" key="11">
    <source>
        <dbReference type="EMBL" id="CAF4148278.1"/>
    </source>
</evidence>
<reference evidence="11" key="1">
    <citation type="submission" date="2021-02" db="EMBL/GenBank/DDBJ databases">
        <authorList>
            <person name="Nowell W R."/>
        </authorList>
    </citation>
    <scope>NUCLEOTIDE SEQUENCE</scope>
</reference>
<evidence type="ECO:0000256" key="9">
    <source>
        <dbReference type="PIRSR" id="PIRSR500134-3"/>
    </source>
</evidence>
<feature type="non-terminal residue" evidence="11">
    <location>
        <position position="1"/>
    </location>
</feature>
<feature type="binding site" evidence="9">
    <location>
        <position position="157"/>
    </location>
    <ligand>
        <name>NAD(+)</name>
        <dbReference type="ChEBI" id="CHEBI:57540"/>
    </ligand>
</feature>
<dbReference type="InterPro" id="IPR008927">
    <property type="entry name" value="6-PGluconate_DH-like_C_sf"/>
</dbReference>
<dbReference type="Pfam" id="PF03720">
    <property type="entry name" value="UDPG_MGDP_dh_C"/>
    <property type="match status" value="1"/>
</dbReference>
<dbReference type="PIRSF" id="PIRSF500134">
    <property type="entry name" value="UDPglc_DH_bac"/>
    <property type="match status" value="1"/>
</dbReference>
<dbReference type="GO" id="GO:0005634">
    <property type="term" value="C:nucleus"/>
    <property type="evidence" value="ECO:0007669"/>
    <property type="project" value="TreeGrafter"/>
</dbReference>
<dbReference type="PANTHER" id="PTHR11374:SF3">
    <property type="entry name" value="UDP-GLUCOSE 6-DEHYDROGENASE"/>
    <property type="match status" value="1"/>
</dbReference>
<evidence type="ECO:0000256" key="1">
    <source>
        <dbReference type="ARBA" id="ARBA00004701"/>
    </source>
</evidence>
<dbReference type="GO" id="GO:0006024">
    <property type="term" value="P:glycosaminoglycan biosynthetic process"/>
    <property type="evidence" value="ECO:0007669"/>
    <property type="project" value="TreeGrafter"/>
</dbReference>
<evidence type="ECO:0000313" key="12">
    <source>
        <dbReference type="Proteomes" id="UP000676336"/>
    </source>
</evidence>
<comment type="caution">
    <text evidence="11">The sequence shown here is derived from an EMBL/GenBank/DDBJ whole genome shotgun (WGS) entry which is preliminary data.</text>
</comment>
<protein>
    <recommendedName>
        <fullName evidence="3">UDP-glucose 6-dehydrogenase</fullName>
        <ecNumber evidence="3">1.1.1.22</ecNumber>
    </recommendedName>
</protein>
<evidence type="ECO:0000256" key="4">
    <source>
        <dbReference type="ARBA" id="ARBA00023002"/>
    </source>
</evidence>
<comment type="pathway">
    <text evidence="1">Nucleotide-sugar biosynthesis; UDP-alpha-D-glucuronate biosynthesis; UDP-alpha-D-glucuronate from UDP-alpha-D-glucose: step 1/1.</text>
</comment>
<dbReference type="PANTHER" id="PTHR11374">
    <property type="entry name" value="UDP-GLUCOSE DEHYDROGENASE/UDP-MANNAC DEHYDROGENASE"/>
    <property type="match status" value="1"/>
</dbReference>
<dbReference type="GO" id="GO:0003979">
    <property type="term" value="F:UDP-glucose 6-dehydrogenase activity"/>
    <property type="evidence" value="ECO:0007669"/>
    <property type="project" value="UniProtKB-EC"/>
</dbReference>
<dbReference type="GO" id="GO:0051287">
    <property type="term" value="F:NAD binding"/>
    <property type="evidence" value="ECO:0007669"/>
    <property type="project" value="InterPro"/>
</dbReference>
<dbReference type="InterPro" id="IPR028356">
    <property type="entry name" value="UDPglc_DH_euk"/>
</dbReference>
<dbReference type="SUPFAM" id="SSF48179">
    <property type="entry name" value="6-phosphogluconate dehydrogenase C-terminal domain-like"/>
    <property type="match status" value="1"/>
</dbReference>
<evidence type="ECO:0000256" key="3">
    <source>
        <dbReference type="ARBA" id="ARBA00012954"/>
    </source>
</evidence>
<feature type="binding site" evidence="8">
    <location>
        <position position="31"/>
    </location>
    <ligand>
        <name>substrate</name>
    </ligand>
</feature>
<feature type="binding site" evidence="8">
    <location>
        <position position="84"/>
    </location>
    <ligand>
        <name>substrate</name>
    </ligand>
</feature>
<dbReference type="Pfam" id="PF00984">
    <property type="entry name" value="UDPG_MGDP_dh"/>
    <property type="match status" value="1"/>
</dbReference>
<dbReference type="Gene3D" id="3.40.50.720">
    <property type="entry name" value="NAD(P)-binding Rossmann-like Domain"/>
    <property type="match status" value="2"/>
</dbReference>
<feature type="binding site" evidence="8">
    <location>
        <position position="150"/>
    </location>
    <ligand>
        <name>substrate</name>
    </ligand>
</feature>
<dbReference type="InterPro" id="IPR014026">
    <property type="entry name" value="UDP-Glc/GDP-Man_DH_dimer"/>
</dbReference>
<dbReference type="SUPFAM" id="SSF52413">
    <property type="entry name" value="UDP-glucose/GDP-mannose dehydrogenase C-terminal domain"/>
    <property type="match status" value="1"/>
</dbReference>
<evidence type="ECO:0000256" key="8">
    <source>
        <dbReference type="PIRSR" id="PIRSR500134-2"/>
    </source>
</evidence>
<feature type="binding site" evidence="8">
    <location>
        <begin position="76"/>
        <end position="80"/>
    </location>
    <ligand>
        <name>substrate</name>
    </ligand>
</feature>
<evidence type="ECO:0000256" key="5">
    <source>
        <dbReference type="ARBA" id="ARBA00023027"/>
    </source>
</evidence>